<dbReference type="Gene3D" id="3.10.450.50">
    <property type="match status" value="1"/>
</dbReference>
<evidence type="ECO:0000313" key="6">
    <source>
        <dbReference type="Proteomes" id="UP000315901"/>
    </source>
</evidence>
<organism evidence="5 6">
    <name type="scientific">Maribrevibacterium harenarium</name>
    <dbReference type="NCBI Taxonomy" id="2589817"/>
    <lineage>
        <taxon>Bacteria</taxon>
        <taxon>Pseudomonadati</taxon>
        <taxon>Pseudomonadota</taxon>
        <taxon>Gammaproteobacteria</taxon>
        <taxon>Oceanospirillales</taxon>
        <taxon>Oceanospirillaceae</taxon>
        <taxon>Maribrevibacterium</taxon>
    </lineage>
</organism>
<keyword evidence="2" id="KW-0058">Aromatic hydrocarbons catabolism</keyword>
<dbReference type="AlphaFoldDB" id="A0A501WFE0"/>
<proteinExistence type="inferred from homology"/>
<evidence type="ECO:0000256" key="1">
    <source>
        <dbReference type="ARBA" id="ARBA00009570"/>
    </source>
</evidence>
<dbReference type="InterPro" id="IPR000391">
    <property type="entry name" value="Rng_hydr_dOase-bsu"/>
</dbReference>
<dbReference type="GO" id="GO:0051213">
    <property type="term" value="F:dioxygenase activity"/>
    <property type="evidence" value="ECO:0007669"/>
    <property type="project" value="UniProtKB-KW"/>
</dbReference>
<dbReference type="RefSeq" id="WP_140589982.1">
    <property type="nucleotide sequence ID" value="NZ_VFRR01000031.1"/>
</dbReference>
<keyword evidence="3 5" id="KW-0223">Dioxygenase</keyword>
<accession>A0A501WFE0</accession>
<comment type="similarity">
    <text evidence="1">Belongs to the bacterial ring-hydroxylating dioxygenase beta subunit family.</text>
</comment>
<dbReference type="Pfam" id="PF00866">
    <property type="entry name" value="Ring_hydroxyl_B"/>
    <property type="match status" value="1"/>
</dbReference>
<dbReference type="EMBL" id="VFRR01000031">
    <property type="protein sequence ID" value="TPE48573.1"/>
    <property type="molecule type" value="Genomic_DNA"/>
</dbReference>
<evidence type="ECO:0000313" key="5">
    <source>
        <dbReference type="EMBL" id="TPE48573.1"/>
    </source>
</evidence>
<name>A0A501WFE0_9GAMM</name>
<dbReference type="CDD" id="cd00667">
    <property type="entry name" value="ring_hydroxylating_dioxygenases_beta"/>
    <property type="match status" value="1"/>
</dbReference>
<gene>
    <name evidence="5" type="ORF">FJM67_13120</name>
</gene>
<dbReference type="Proteomes" id="UP000315901">
    <property type="component" value="Unassembled WGS sequence"/>
</dbReference>
<comment type="caution">
    <text evidence="5">The sequence shown here is derived from an EMBL/GenBank/DDBJ whole genome shotgun (WGS) entry which is preliminary data.</text>
</comment>
<dbReference type="OrthoDB" id="2674149at2"/>
<dbReference type="InterPro" id="IPR032710">
    <property type="entry name" value="NTF2-like_dom_sf"/>
</dbReference>
<evidence type="ECO:0000256" key="4">
    <source>
        <dbReference type="ARBA" id="ARBA00023002"/>
    </source>
</evidence>
<dbReference type="SUPFAM" id="SSF54427">
    <property type="entry name" value="NTF2-like"/>
    <property type="match status" value="1"/>
</dbReference>
<evidence type="ECO:0000256" key="3">
    <source>
        <dbReference type="ARBA" id="ARBA00022964"/>
    </source>
</evidence>
<evidence type="ECO:0000256" key="2">
    <source>
        <dbReference type="ARBA" id="ARBA00022797"/>
    </source>
</evidence>
<keyword evidence="6" id="KW-1185">Reference proteome</keyword>
<protein>
    <submittedName>
        <fullName evidence="5">Aromatic-ring-hydroxylating dioxygenase subunit beta</fullName>
    </submittedName>
</protein>
<sequence>MNAENYLKLVQFYQDYAAAVDQEDWDAWLNMFTDDAKYKVQSRENYDRDLPMAVLNMYSKNMLKDRVYGMTETIFHEPYHQCHVVASPRVISASGGEIEAQANYSVFRTKTDGIAEVYNVGRYIDRIQVTDQGFKLASRLCVFDNEMVLNSMIYPI</sequence>
<reference evidence="5 6" key="1">
    <citation type="submission" date="2019-06" db="EMBL/GenBank/DDBJ databases">
        <title>A novel bacterium of genus Marinomonas, isolated from coastal sand.</title>
        <authorList>
            <person name="Huang H."/>
            <person name="Mo K."/>
            <person name="Hu Y."/>
        </authorList>
    </citation>
    <scope>NUCLEOTIDE SEQUENCE [LARGE SCALE GENOMIC DNA]</scope>
    <source>
        <strain evidence="5 6">HB171799</strain>
    </source>
</reference>
<keyword evidence="4" id="KW-0560">Oxidoreductase</keyword>